<feature type="signal peptide" evidence="5">
    <location>
        <begin position="1"/>
        <end position="22"/>
    </location>
</feature>
<dbReference type="Proteomes" id="UP000680116">
    <property type="component" value="Chromosome"/>
</dbReference>
<reference evidence="7 8" key="1">
    <citation type="submission" date="2021-04" db="EMBL/GenBank/DDBJ databases">
        <authorList>
            <person name="Rodrigo-Torres L."/>
            <person name="Arahal R. D."/>
            <person name="Lucena T."/>
        </authorList>
    </citation>
    <scope>NUCLEOTIDE SEQUENCE [LARGE SCALE GENOMIC DNA]</scope>
    <source>
        <strain evidence="7 8">CECT 30171</strain>
    </source>
</reference>
<gene>
    <name evidence="7" type="primary">lptA</name>
    <name evidence="7" type="ORF">LYB30171_00816</name>
</gene>
<dbReference type="EMBL" id="OU015430">
    <property type="protein sequence ID" value="CAG4970835.1"/>
    <property type="molecule type" value="Genomic_DNA"/>
</dbReference>
<evidence type="ECO:0000256" key="5">
    <source>
        <dbReference type="SAM" id="SignalP"/>
    </source>
</evidence>
<proteinExistence type="predicted"/>
<dbReference type="PANTHER" id="PTHR36504:SF1">
    <property type="entry name" value="LIPOPOLYSACCHARIDE EXPORT SYSTEM PROTEIN LPTA"/>
    <property type="match status" value="1"/>
</dbReference>
<keyword evidence="3" id="KW-0574">Periplasm</keyword>
<dbReference type="InterPro" id="IPR005653">
    <property type="entry name" value="OstA-like_N"/>
</dbReference>
<accession>A0ABM8UDY5</accession>
<dbReference type="RefSeq" id="WP_215219780.1">
    <property type="nucleotide sequence ID" value="NZ_OU015430.1"/>
</dbReference>
<name>A0ABM8UDY5_9GAMM</name>
<evidence type="ECO:0000256" key="1">
    <source>
        <dbReference type="ARBA" id="ARBA00022448"/>
    </source>
</evidence>
<feature type="domain" description="Organic solvent tolerance-like N-terminal" evidence="6">
    <location>
        <begin position="46"/>
        <end position="148"/>
    </location>
</feature>
<dbReference type="Pfam" id="PF03968">
    <property type="entry name" value="LptD_N"/>
    <property type="match status" value="1"/>
</dbReference>
<sequence>MSHNIPPRVTLTSLLVALAVLASPVVDARKSDRSKAMEIESGMQQGTLDDSTPTVLSGGVTIDQGTLHAEAARAEISTRSGNISRVLLTGSPARLRQELDDGTPMSAVASRIDYNVSNETVVFTGNVDIQQPRGSLAGERVVYNMSTGQVTSGGQGNGRVKMRILPKTGAGAETPPDDAADAENPAEGG</sequence>
<evidence type="ECO:0000256" key="4">
    <source>
        <dbReference type="SAM" id="MobiDB-lite"/>
    </source>
</evidence>
<keyword evidence="8" id="KW-1185">Reference proteome</keyword>
<dbReference type="PANTHER" id="PTHR36504">
    <property type="entry name" value="LIPOPOLYSACCHARIDE EXPORT SYSTEM PROTEIN LPTA"/>
    <property type="match status" value="1"/>
</dbReference>
<dbReference type="NCBIfam" id="TIGR03002">
    <property type="entry name" value="outer_YhbN_LptA"/>
    <property type="match status" value="1"/>
</dbReference>
<evidence type="ECO:0000256" key="2">
    <source>
        <dbReference type="ARBA" id="ARBA00022729"/>
    </source>
</evidence>
<organism evidence="7 8">
    <name type="scientific">Novilysobacter luteus</name>
    <dbReference type="NCBI Taxonomy" id="2822368"/>
    <lineage>
        <taxon>Bacteria</taxon>
        <taxon>Pseudomonadati</taxon>
        <taxon>Pseudomonadota</taxon>
        <taxon>Gammaproteobacteria</taxon>
        <taxon>Lysobacterales</taxon>
        <taxon>Lysobacteraceae</taxon>
        <taxon>Novilysobacter</taxon>
    </lineage>
</organism>
<dbReference type="InterPro" id="IPR014340">
    <property type="entry name" value="LptA"/>
</dbReference>
<evidence type="ECO:0000313" key="7">
    <source>
        <dbReference type="EMBL" id="CAG4970835.1"/>
    </source>
</evidence>
<feature type="chain" id="PRO_5046569381" evidence="5">
    <location>
        <begin position="23"/>
        <end position="189"/>
    </location>
</feature>
<protein>
    <submittedName>
        <fullName evidence="7">Lipopolysaccharide export system protein LptA</fullName>
    </submittedName>
</protein>
<feature type="region of interest" description="Disordered" evidence="4">
    <location>
        <begin position="166"/>
        <end position="189"/>
    </location>
</feature>
<evidence type="ECO:0000256" key="3">
    <source>
        <dbReference type="ARBA" id="ARBA00022764"/>
    </source>
</evidence>
<dbReference type="Gene3D" id="2.60.450.10">
    <property type="entry name" value="Lipopolysaccharide (LPS) transport protein A like domain"/>
    <property type="match status" value="1"/>
</dbReference>
<dbReference type="InterPro" id="IPR052037">
    <property type="entry name" value="LPS_export_LptA"/>
</dbReference>
<evidence type="ECO:0000259" key="6">
    <source>
        <dbReference type="Pfam" id="PF03968"/>
    </source>
</evidence>
<evidence type="ECO:0000313" key="8">
    <source>
        <dbReference type="Proteomes" id="UP000680116"/>
    </source>
</evidence>
<keyword evidence="2 5" id="KW-0732">Signal</keyword>
<keyword evidence="1" id="KW-0813">Transport</keyword>